<dbReference type="OrthoDB" id="6050524at2"/>
<dbReference type="RefSeq" id="WP_110924377.1">
    <property type="nucleotide sequence ID" value="NZ_QJSU01000015.1"/>
</dbReference>
<evidence type="ECO:0000259" key="2">
    <source>
        <dbReference type="Pfam" id="PF20455"/>
    </source>
</evidence>
<feature type="transmembrane region" description="Helical" evidence="1">
    <location>
        <begin position="101"/>
        <end position="119"/>
    </location>
</feature>
<feature type="transmembrane region" description="Helical" evidence="1">
    <location>
        <begin position="71"/>
        <end position="89"/>
    </location>
</feature>
<keyword evidence="1" id="KW-0812">Transmembrane</keyword>
<organism evidence="3 4">
    <name type="scientific">Psychrobacter fozii</name>
    <dbReference type="NCBI Taxonomy" id="198480"/>
    <lineage>
        <taxon>Bacteria</taxon>
        <taxon>Pseudomonadati</taxon>
        <taxon>Pseudomonadota</taxon>
        <taxon>Gammaproteobacteria</taxon>
        <taxon>Moraxellales</taxon>
        <taxon>Moraxellaceae</taxon>
        <taxon>Psychrobacter</taxon>
    </lineage>
</organism>
<accession>A0A2V4U8L5</accession>
<keyword evidence="1" id="KW-1133">Transmembrane helix</keyword>
<dbReference type="EMBL" id="QJSU01000015">
    <property type="protein sequence ID" value="PYE36477.1"/>
    <property type="molecule type" value="Genomic_DNA"/>
</dbReference>
<proteinExistence type="predicted"/>
<protein>
    <recommendedName>
        <fullName evidence="2">DUF6708 domain-containing protein</fullName>
    </recommendedName>
</protein>
<keyword evidence="1" id="KW-0472">Membrane</keyword>
<dbReference type="InterPro" id="IPR046554">
    <property type="entry name" value="DUF6708"/>
</dbReference>
<dbReference type="Proteomes" id="UP000247746">
    <property type="component" value="Unassembled WGS sequence"/>
</dbReference>
<keyword evidence="4" id="KW-1185">Reference proteome</keyword>
<reference evidence="3 4" key="1">
    <citation type="submission" date="2018-06" db="EMBL/GenBank/DDBJ databases">
        <title>Genomic Encyclopedia of Type Strains, Phase III (KMG-III): the genomes of soil and plant-associated and newly described type strains.</title>
        <authorList>
            <person name="Whitman W."/>
        </authorList>
    </citation>
    <scope>NUCLEOTIDE SEQUENCE [LARGE SCALE GENOMIC DNA]</scope>
    <source>
        <strain evidence="3 4">CECT 5889</strain>
    </source>
</reference>
<name>A0A2V4U8L5_9GAMM</name>
<feature type="domain" description="DUF6708" evidence="2">
    <location>
        <begin position="114"/>
        <end position="308"/>
    </location>
</feature>
<sequence length="384" mass="45235">MIDMIGRGKNGTYDTLGKAYKVDNLQHELHPYQKLDYPLRPQRTVVQFNSTYMELVDMWDFIRGEIVWSQLFLSLVAIVGLGVVSYIMLSEFNKSGLGFSTLFYIVADLIWFGFIYVLLRRLSRELFTYTYFPIRFNRKEGKVYVMGANKKVETYDWGSLKIQMQTDANAPWDIRCCDVDDKGIIQRTFSLPFRYDRVYKVLYGHFEFVNRYMSAKDDSELAEVASSIRHIFPVHQRKETFKESVQRSLFEYHQDFYDMEYPEDTLKLDWTFMINIPFWFLKLLGRRLAVLTSTTPHFPFEIEVQCDVDPNDKFDLNKNPPIPALIKPATLLEKVFYIVMMVVATLASLSILAIIIDIIGAARPHGDYPSFFKILWNWLLFRWI</sequence>
<gene>
    <name evidence="3" type="ORF">DFP82_11513</name>
</gene>
<dbReference type="AlphaFoldDB" id="A0A2V4U8L5"/>
<feature type="transmembrane region" description="Helical" evidence="1">
    <location>
        <begin position="335"/>
        <end position="362"/>
    </location>
</feature>
<dbReference type="Pfam" id="PF20455">
    <property type="entry name" value="DUF6708"/>
    <property type="match status" value="1"/>
</dbReference>
<evidence type="ECO:0000256" key="1">
    <source>
        <dbReference type="SAM" id="Phobius"/>
    </source>
</evidence>
<evidence type="ECO:0000313" key="3">
    <source>
        <dbReference type="EMBL" id="PYE36477.1"/>
    </source>
</evidence>
<evidence type="ECO:0000313" key="4">
    <source>
        <dbReference type="Proteomes" id="UP000247746"/>
    </source>
</evidence>
<comment type="caution">
    <text evidence="3">The sequence shown here is derived from an EMBL/GenBank/DDBJ whole genome shotgun (WGS) entry which is preliminary data.</text>
</comment>